<evidence type="ECO:0000256" key="2">
    <source>
        <dbReference type="ARBA" id="ARBA00022670"/>
    </source>
</evidence>
<dbReference type="EMBL" id="MPIN01000016">
    <property type="protein sequence ID" value="OJH34893.1"/>
    <property type="molecule type" value="Genomic_DNA"/>
</dbReference>
<dbReference type="Proteomes" id="UP000182229">
    <property type="component" value="Unassembled WGS sequence"/>
</dbReference>
<dbReference type="Pfam" id="PF00877">
    <property type="entry name" value="NLPC_P60"/>
    <property type="match status" value="1"/>
</dbReference>
<keyword evidence="3" id="KW-0378">Hydrolase</keyword>
<dbReference type="InterPro" id="IPR000064">
    <property type="entry name" value="NLP_P60_dom"/>
</dbReference>
<evidence type="ECO:0000256" key="5">
    <source>
        <dbReference type="SAM" id="SignalP"/>
    </source>
</evidence>
<reference evidence="7 8" key="2">
    <citation type="submission" date="2016-12" db="EMBL/GenBank/DDBJ databases">
        <title>Draft Genome Sequence of Cystobacter ferrugineus Strain Cbfe23.</title>
        <authorList>
            <person name="Akbar S."/>
            <person name="Dowd S.E."/>
            <person name="Stevens D.C."/>
        </authorList>
    </citation>
    <scope>NUCLEOTIDE SEQUENCE [LARGE SCALE GENOMIC DNA]</scope>
    <source>
        <strain evidence="7 8">Cbfe23</strain>
    </source>
</reference>
<dbReference type="PANTHER" id="PTHR47359:SF3">
    <property type="entry name" value="NLP_P60 DOMAIN-CONTAINING PROTEIN-RELATED"/>
    <property type="match status" value="1"/>
</dbReference>
<gene>
    <name evidence="7" type="ORF">BON30_40595</name>
</gene>
<dbReference type="Gene3D" id="3.90.1720.10">
    <property type="entry name" value="endopeptidase domain like (from Nostoc punctiforme)"/>
    <property type="match status" value="1"/>
</dbReference>
<dbReference type="STRING" id="83449.BON30_40595"/>
<evidence type="ECO:0000313" key="8">
    <source>
        <dbReference type="Proteomes" id="UP000182229"/>
    </source>
</evidence>
<dbReference type="GO" id="GO:0006508">
    <property type="term" value="P:proteolysis"/>
    <property type="evidence" value="ECO:0007669"/>
    <property type="project" value="UniProtKB-KW"/>
</dbReference>
<evidence type="ECO:0000313" key="7">
    <source>
        <dbReference type="EMBL" id="OJH34893.1"/>
    </source>
</evidence>
<comment type="caution">
    <text evidence="7">The sequence shown here is derived from an EMBL/GenBank/DDBJ whole genome shotgun (WGS) entry which is preliminary data.</text>
</comment>
<dbReference type="PANTHER" id="PTHR47359">
    <property type="entry name" value="PEPTIDOGLYCAN DL-ENDOPEPTIDASE CWLO"/>
    <property type="match status" value="1"/>
</dbReference>
<sequence>MALRNTVSLAASSFLFALSFVGCNAGPEAWEEGAPSEGAGVEQHELCSRPTDYPWEEPDFANVKNAITVARDQICKPYVQGSAGPDGFDSPGLVYYAYSQAGFNVPRVDTWAIGSWGRRVSPLEKRPGDLIIYRSCAAGNISHVSLYVGRNKSTGAPQEIKAFHAEDGVGVYENPSPCTIPASAIRVEG</sequence>
<keyword evidence="5" id="KW-0732">Signal</keyword>
<dbReference type="SUPFAM" id="SSF54001">
    <property type="entry name" value="Cysteine proteinases"/>
    <property type="match status" value="1"/>
</dbReference>
<keyword evidence="8" id="KW-1185">Reference proteome</keyword>
<protein>
    <recommendedName>
        <fullName evidence="6">NlpC/P60 domain-containing protein</fullName>
    </recommendedName>
</protein>
<dbReference type="OrthoDB" id="9807055at2"/>
<reference evidence="8" key="1">
    <citation type="submission" date="2016-11" db="EMBL/GenBank/DDBJ databases">
        <authorList>
            <person name="Shukria A."/>
            <person name="Stevens D.C."/>
        </authorList>
    </citation>
    <scope>NUCLEOTIDE SEQUENCE [LARGE SCALE GENOMIC DNA]</scope>
    <source>
        <strain evidence="8">Cbfe23</strain>
    </source>
</reference>
<comment type="similarity">
    <text evidence="1">Belongs to the peptidase C40 family.</text>
</comment>
<organism evidence="7 8">
    <name type="scientific">Cystobacter ferrugineus</name>
    <dbReference type="NCBI Taxonomy" id="83449"/>
    <lineage>
        <taxon>Bacteria</taxon>
        <taxon>Pseudomonadati</taxon>
        <taxon>Myxococcota</taxon>
        <taxon>Myxococcia</taxon>
        <taxon>Myxococcales</taxon>
        <taxon>Cystobacterineae</taxon>
        <taxon>Archangiaceae</taxon>
        <taxon>Cystobacter</taxon>
    </lineage>
</organism>
<accession>A0A1L9AYB3</accession>
<feature type="domain" description="NlpC/P60" evidence="6">
    <location>
        <begin position="60"/>
        <end position="189"/>
    </location>
</feature>
<feature type="signal peptide" evidence="5">
    <location>
        <begin position="1"/>
        <end position="25"/>
    </location>
</feature>
<dbReference type="PROSITE" id="PS51935">
    <property type="entry name" value="NLPC_P60"/>
    <property type="match status" value="1"/>
</dbReference>
<evidence type="ECO:0000256" key="4">
    <source>
        <dbReference type="ARBA" id="ARBA00022807"/>
    </source>
</evidence>
<feature type="chain" id="PRO_5012973546" description="NlpC/P60 domain-containing protein" evidence="5">
    <location>
        <begin position="26"/>
        <end position="189"/>
    </location>
</feature>
<proteinExistence type="inferred from homology"/>
<evidence type="ECO:0000259" key="6">
    <source>
        <dbReference type="PROSITE" id="PS51935"/>
    </source>
</evidence>
<dbReference type="RefSeq" id="WP_071903949.1">
    <property type="nucleotide sequence ID" value="NZ_MPIN01000016.1"/>
</dbReference>
<dbReference type="InterPro" id="IPR038765">
    <property type="entry name" value="Papain-like_cys_pep_sf"/>
</dbReference>
<dbReference type="GO" id="GO:0008234">
    <property type="term" value="F:cysteine-type peptidase activity"/>
    <property type="evidence" value="ECO:0007669"/>
    <property type="project" value="UniProtKB-KW"/>
</dbReference>
<dbReference type="AlphaFoldDB" id="A0A1L9AYB3"/>
<dbReference type="InterPro" id="IPR051794">
    <property type="entry name" value="PG_Endopeptidase_C40"/>
</dbReference>
<keyword evidence="4" id="KW-0788">Thiol protease</keyword>
<keyword evidence="2" id="KW-0645">Protease</keyword>
<name>A0A1L9AYB3_9BACT</name>
<evidence type="ECO:0000256" key="1">
    <source>
        <dbReference type="ARBA" id="ARBA00007074"/>
    </source>
</evidence>
<dbReference type="PROSITE" id="PS51257">
    <property type="entry name" value="PROKAR_LIPOPROTEIN"/>
    <property type="match status" value="1"/>
</dbReference>
<evidence type="ECO:0000256" key="3">
    <source>
        <dbReference type="ARBA" id="ARBA00022801"/>
    </source>
</evidence>